<dbReference type="eggNOG" id="ENOG50338ST">
    <property type="taxonomic scope" value="Bacteria"/>
</dbReference>
<proteinExistence type="predicted"/>
<dbReference type="NCBIfam" id="NF041636">
    <property type="entry name" value="slam_lipo"/>
    <property type="match status" value="1"/>
</dbReference>
<feature type="signal peptide" evidence="1">
    <location>
        <begin position="1"/>
        <end position="22"/>
    </location>
</feature>
<dbReference type="SUPFAM" id="SSF56925">
    <property type="entry name" value="OMPA-like"/>
    <property type="match status" value="1"/>
</dbReference>
<evidence type="ECO:0000313" key="3">
    <source>
        <dbReference type="EMBL" id="ABI24898.1"/>
    </source>
</evidence>
<keyword evidence="1" id="KW-0732">Signal</keyword>
<dbReference type="PROSITE" id="PS51257">
    <property type="entry name" value="PROKAR_LIPOPROTEIN"/>
    <property type="match status" value="1"/>
</dbReference>
<dbReference type="HOGENOM" id="CLU_1044956_0_0_6"/>
<sequence length="266" mass="28158">MKLSFSKTLLSMAILVGLTACGSGGGSGSTAPRTLSSSDAGAAYIAKTNNHGEITSVTHSIIKNKNDISFGENYISINGEKFPMPADAIQEAEHQFYQGLNAIKNATDLDIEDISGVGIYIVYDKGAAFYLGNPTKDMPISGSATYLGGAMLFENKEFLAPLKEGKTKLIADFSNKKLDGSLVFSDISPINISANIDQNNFTGRASSNSLSPGHVEGKFYGKNAASISGIVKSDDLQGNKGWIAIFSGADKKHFTPQGLRDLGIQE</sequence>
<name>Q0I312_HISS1</name>
<feature type="chain" id="PRO_5004173522" description="Transferrin-binding protein B C-lobe/N-lobe beta-barrel domain-containing protein" evidence="1">
    <location>
        <begin position="23"/>
        <end position="266"/>
    </location>
</feature>
<gene>
    <name evidence="3" type="ordered locus">HS_0621</name>
</gene>
<evidence type="ECO:0000259" key="2">
    <source>
        <dbReference type="Pfam" id="PF01298"/>
    </source>
</evidence>
<dbReference type="AlphaFoldDB" id="Q0I312"/>
<reference evidence="3" key="1">
    <citation type="submission" date="2006-08" db="EMBL/GenBank/DDBJ databases">
        <title>Complete genome sequence of Haemophilus somnus 129PT.</title>
        <authorList>
            <person name="Copeland A."/>
            <person name="Lucas S."/>
            <person name="Lapidus A."/>
            <person name="Barry K."/>
            <person name="Glavina del Rio T."/>
            <person name="Hammon N."/>
            <person name="Dalin E."/>
            <person name="Tice H."/>
            <person name="Pitluck S."/>
            <person name="Brettin T.S."/>
            <person name="Bruce D."/>
            <person name="Challacombe J.F."/>
            <person name="Chertkov O."/>
            <person name="Detter J.C."/>
            <person name="Gilna P."/>
            <person name="Han S."/>
            <person name="Misra M."/>
            <person name="Tapia R."/>
            <person name="Thayer N.N."/>
            <person name="Xie G."/>
            <person name="Inzana T.J."/>
            <person name="Duncan A.J."/>
            <person name="Siddaramppa S."/>
            <person name="Richardson P."/>
        </authorList>
    </citation>
    <scope>NUCLEOTIDE SEQUENCE</scope>
    <source>
        <strain evidence="3">129PT</strain>
    </source>
</reference>
<feature type="domain" description="Transferrin-binding protein B C-lobe/N-lobe beta-barrel" evidence="2">
    <location>
        <begin position="138"/>
        <end position="248"/>
    </location>
</feature>
<dbReference type="Gene3D" id="2.40.160.90">
    <property type="match status" value="1"/>
</dbReference>
<dbReference type="Pfam" id="PF01298">
    <property type="entry name" value="TbpB_B_D"/>
    <property type="match status" value="1"/>
</dbReference>
<protein>
    <recommendedName>
        <fullName evidence="2">Transferrin-binding protein B C-lobe/N-lobe beta-barrel domain-containing protein</fullName>
    </recommendedName>
</protein>
<dbReference type="InterPro" id="IPR054843">
    <property type="entry name" value="Slam_hemophilin_C"/>
</dbReference>
<organism evidence="3">
    <name type="scientific">Histophilus somni (strain 129Pt)</name>
    <name type="common">Haemophilus somnus</name>
    <dbReference type="NCBI Taxonomy" id="205914"/>
    <lineage>
        <taxon>Bacteria</taxon>
        <taxon>Pseudomonadati</taxon>
        <taxon>Pseudomonadota</taxon>
        <taxon>Gammaproteobacteria</taxon>
        <taxon>Pasteurellales</taxon>
        <taxon>Pasteurellaceae</taxon>
        <taxon>Histophilus</taxon>
    </lineage>
</organism>
<accession>Q0I312</accession>
<dbReference type="KEGG" id="hso:HS_0621"/>
<dbReference type="InterPro" id="IPR001677">
    <property type="entry name" value="TbpB_B_D"/>
</dbReference>
<dbReference type="InterPro" id="IPR011250">
    <property type="entry name" value="OMP/PagP_B-barrel"/>
</dbReference>
<evidence type="ECO:0000256" key="1">
    <source>
        <dbReference type="SAM" id="SignalP"/>
    </source>
</evidence>
<dbReference type="EMBL" id="CP000436">
    <property type="protein sequence ID" value="ABI24898.1"/>
    <property type="molecule type" value="Genomic_DNA"/>
</dbReference>